<organism evidence="2 3">
    <name type="scientific">Lates japonicus</name>
    <name type="common">Japanese lates</name>
    <dbReference type="NCBI Taxonomy" id="270547"/>
    <lineage>
        <taxon>Eukaryota</taxon>
        <taxon>Metazoa</taxon>
        <taxon>Chordata</taxon>
        <taxon>Craniata</taxon>
        <taxon>Vertebrata</taxon>
        <taxon>Euteleostomi</taxon>
        <taxon>Actinopterygii</taxon>
        <taxon>Neopterygii</taxon>
        <taxon>Teleostei</taxon>
        <taxon>Neoteleostei</taxon>
        <taxon>Acanthomorphata</taxon>
        <taxon>Carangaria</taxon>
        <taxon>Carangaria incertae sedis</taxon>
        <taxon>Centropomidae</taxon>
        <taxon>Lates</taxon>
    </lineage>
</organism>
<dbReference type="Proteomes" id="UP001279410">
    <property type="component" value="Unassembled WGS sequence"/>
</dbReference>
<dbReference type="EMBL" id="BRZM01000131">
    <property type="protein sequence ID" value="GLD68297.1"/>
    <property type="molecule type" value="Genomic_DNA"/>
</dbReference>
<keyword evidence="1" id="KW-1133">Transmembrane helix</keyword>
<reference evidence="2" key="1">
    <citation type="submission" date="2022-08" db="EMBL/GenBank/DDBJ databases">
        <title>Genome sequencing of akame (Lates japonicus).</title>
        <authorList>
            <person name="Hashiguchi Y."/>
            <person name="Takahashi H."/>
        </authorList>
    </citation>
    <scope>NUCLEOTIDE SEQUENCE</scope>
    <source>
        <strain evidence="2">Kochi</strain>
    </source>
</reference>
<keyword evidence="1" id="KW-0472">Membrane</keyword>
<accession>A0AAD3RGW2</accession>
<feature type="transmembrane region" description="Helical" evidence="1">
    <location>
        <begin position="54"/>
        <end position="78"/>
    </location>
</feature>
<keyword evidence="2" id="KW-0675">Receptor</keyword>
<evidence type="ECO:0000313" key="3">
    <source>
        <dbReference type="Proteomes" id="UP001279410"/>
    </source>
</evidence>
<keyword evidence="1" id="KW-0812">Transmembrane</keyword>
<sequence>MSGEEINELYTDRAVVIQLSELSSFSLMMEKDELAPQLLNTSCKKPKPPDSVAVFIYILLFFISVLTAALNLLVIISISHYR</sequence>
<evidence type="ECO:0000313" key="2">
    <source>
        <dbReference type="EMBL" id="GLD68297.1"/>
    </source>
</evidence>
<dbReference type="AlphaFoldDB" id="A0AAD3RGW2"/>
<comment type="caution">
    <text evidence="2">The sequence shown here is derived from an EMBL/GenBank/DDBJ whole genome shotgun (WGS) entry which is preliminary data.</text>
</comment>
<keyword evidence="3" id="KW-1185">Reference proteome</keyword>
<evidence type="ECO:0000256" key="1">
    <source>
        <dbReference type="SAM" id="Phobius"/>
    </source>
</evidence>
<protein>
    <submittedName>
        <fullName evidence="2">Trace amine-associated receptor 4-like protein</fullName>
    </submittedName>
</protein>
<name>A0AAD3RGW2_LATJO</name>
<proteinExistence type="predicted"/>
<gene>
    <name evidence="2" type="ORF">AKAME5_001960900</name>
</gene>